<feature type="transmembrane region" description="Helical" evidence="6">
    <location>
        <begin position="99"/>
        <end position="126"/>
    </location>
</feature>
<dbReference type="GO" id="GO:0005886">
    <property type="term" value="C:plasma membrane"/>
    <property type="evidence" value="ECO:0007669"/>
    <property type="project" value="UniProtKB-SubCell"/>
</dbReference>
<dbReference type="Proteomes" id="UP000264002">
    <property type="component" value="Unassembled WGS sequence"/>
</dbReference>
<evidence type="ECO:0000256" key="2">
    <source>
        <dbReference type="ARBA" id="ARBA00022475"/>
    </source>
</evidence>
<dbReference type="EMBL" id="QUWK01000003">
    <property type="protein sequence ID" value="RFU95549.1"/>
    <property type="molecule type" value="Genomic_DNA"/>
</dbReference>
<feature type="transmembrane region" description="Helical" evidence="6">
    <location>
        <begin position="138"/>
        <end position="157"/>
    </location>
</feature>
<keyword evidence="2" id="KW-1003">Cell membrane</keyword>
<sequence>MSYKTIVQQNLKQLRAFLSSVFRQAMKDNFLNSASGLVYSTLLAIVPAATFLFTFFNAFGVMEPLVDFLTQWFTELAGEDAGEQLMILLTQYTRNATSLGIVGLISFLITMVLLVNKVWIVINRIYRSSRSRNALKRFAGYISFLIVATLLLAAYVSVQSILTSWYLDLIGVTLGRWSVAVEAIAPSFIVGLVVFLLIYFVPNTKVRFDSAILGSFAGLLIITIFNRLTILLTTMASRFSIIYGSFAAIFLFLFFCYVFWATVFFSVELAYVHQFKPNISSFRGLPQSPALQLSEGTNIMMLIGSNFREGRGATSTKELLDRLAIPYNRLQGFLGLLSELQFITPTNSSQTSYIPKQPLDTLRIQDLVKGLYGMNTIDEVEHDTAGEAVAEQVQDRGVSALGNLTIEQLLQRI</sequence>
<comment type="caution">
    <text evidence="7">The sequence shown here is derived from an EMBL/GenBank/DDBJ whole genome shotgun (WGS) entry which is preliminary data.</text>
</comment>
<keyword evidence="3 6" id="KW-0812">Transmembrane</keyword>
<keyword evidence="4 6" id="KW-1133">Transmembrane helix</keyword>
<evidence type="ECO:0000256" key="6">
    <source>
        <dbReference type="SAM" id="Phobius"/>
    </source>
</evidence>
<evidence type="ECO:0000256" key="5">
    <source>
        <dbReference type="ARBA" id="ARBA00023136"/>
    </source>
</evidence>
<dbReference type="PANTHER" id="PTHR30213:SF0">
    <property type="entry name" value="UPF0761 MEMBRANE PROTEIN YIHY"/>
    <property type="match status" value="1"/>
</dbReference>
<feature type="transmembrane region" description="Helical" evidence="6">
    <location>
        <begin position="241"/>
        <end position="267"/>
    </location>
</feature>
<accession>A0A372MIG7</accession>
<feature type="transmembrane region" description="Helical" evidence="6">
    <location>
        <begin position="212"/>
        <end position="235"/>
    </location>
</feature>
<dbReference type="InterPro" id="IPR017039">
    <property type="entry name" value="Virul_fac_BrkB"/>
</dbReference>
<reference evidence="7 8" key="2">
    <citation type="submission" date="2018-09" db="EMBL/GenBank/DDBJ databases">
        <title>Genome of Sphaerochaeta halotolerans strain 4-11.</title>
        <authorList>
            <person name="Nazina T.N."/>
            <person name="Sokolova D.S."/>
        </authorList>
    </citation>
    <scope>NUCLEOTIDE SEQUENCE [LARGE SCALE GENOMIC DNA]</scope>
    <source>
        <strain evidence="7 8">4-11</strain>
    </source>
</reference>
<keyword evidence="5 6" id="KW-0472">Membrane</keyword>
<feature type="transmembrane region" description="Helical" evidence="6">
    <location>
        <begin position="36"/>
        <end position="59"/>
    </location>
</feature>
<evidence type="ECO:0000313" key="7">
    <source>
        <dbReference type="EMBL" id="RFU95549.1"/>
    </source>
</evidence>
<protein>
    <submittedName>
        <fullName evidence="7">YihY family inner membrane protein</fullName>
    </submittedName>
</protein>
<evidence type="ECO:0000313" key="8">
    <source>
        <dbReference type="Proteomes" id="UP000264002"/>
    </source>
</evidence>
<dbReference type="NCBIfam" id="TIGR00765">
    <property type="entry name" value="yihY_not_rbn"/>
    <property type="match status" value="1"/>
</dbReference>
<evidence type="ECO:0000256" key="3">
    <source>
        <dbReference type="ARBA" id="ARBA00022692"/>
    </source>
</evidence>
<dbReference type="RefSeq" id="WP_117329497.1">
    <property type="nucleotide sequence ID" value="NZ_QUWK01000003.1"/>
</dbReference>
<proteinExistence type="predicted"/>
<keyword evidence="8" id="KW-1185">Reference proteome</keyword>
<evidence type="ECO:0000256" key="4">
    <source>
        <dbReference type="ARBA" id="ARBA00022989"/>
    </source>
</evidence>
<reference evidence="8" key="1">
    <citation type="submission" date="2018-08" db="EMBL/GenBank/DDBJ databases">
        <authorList>
            <person name="Grouzdev D.S."/>
            <person name="Krutkina M.S."/>
        </authorList>
    </citation>
    <scope>NUCLEOTIDE SEQUENCE [LARGE SCALE GENOMIC DNA]</scope>
    <source>
        <strain evidence="8">4-11</strain>
    </source>
</reference>
<dbReference type="Pfam" id="PF03631">
    <property type="entry name" value="Virul_fac_BrkB"/>
    <property type="match status" value="1"/>
</dbReference>
<feature type="transmembrane region" description="Helical" evidence="6">
    <location>
        <begin position="177"/>
        <end position="200"/>
    </location>
</feature>
<organism evidence="7 8">
    <name type="scientific">Sphaerochaeta halotolerans</name>
    <dbReference type="NCBI Taxonomy" id="2293840"/>
    <lineage>
        <taxon>Bacteria</taxon>
        <taxon>Pseudomonadati</taxon>
        <taxon>Spirochaetota</taxon>
        <taxon>Spirochaetia</taxon>
        <taxon>Spirochaetales</taxon>
        <taxon>Sphaerochaetaceae</taxon>
        <taxon>Sphaerochaeta</taxon>
    </lineage>
</organism>
<dbReference type="AlphaFoldDB" id="A0A372MIG7"/>
<evidence type="ECO:0000256" key="1">
    <source>
        <dbReference type="ARBA" id="ARBA00004651"/>
    </source>
</evidence>
<comment type="subcellular location">
    <subcellularLocation>
        <location evidence="1">Cell membrane</location>
        <topology evidence="1">Multi-pass membrane protein</topology>
    </subcellularLocation>
</comment>
<gene>
    <name evidence="7" type="ORF">DYP60_03490</name>
</gene>
<name>A0A372MIG7_9SPIR</name>
<dbReference type="PANTHER" id="PTHR30213">
    <property type="entry name" value="INNER MEMBRANE PROTEIN YHJD"/>
    <property type="match status" value="1"/>
</dbReference>